<dbReference type="Proteomes" id="UP000499080">
    <property type="component" value="Unassembled WGS sequence"/>
</dbReference>
<feature type="non-terminal residue" evidence="1">
    <location>
        <position position="62"/>
    </location>
</feature>
<proteinExistence type="predicted"/>
<name>A0A4Y2E144_ARAVE</name>
<sequence length="62" mass="7137">MGKKGVRRRERVFNDQGRCQGVLYLLNKINAVLGLGARRPLWRLGRFSFPDSTLSRPYTTLT</sequence>
<accession>A0A4Y2E144</accession>
<comment type="caution">
    <text evidence="1">The sequence shown here is derived from an EMBL/GenBank/DDBJ whole genome shotgun (WGS) entry which is preliminary data.</text>
</comment>
<dbReference type="AlphaFoldDB" id="A0A4Y2E144"/>
<keyword evidence="2" id="KW-1185">Reference proteome</keyword>
<protein>
    <submittedName>
        <fullName evidence="1">Uncharacterized protein</fullName>
    </submittedName>
</protein>
<evidence type="ECO:0000313" key="1">
    <source>
        <dbReference type="EMBL" id="GBM22056.1"/>
    </source>
</evidence>
<reference evidence="1 2" key="1">
    <citation type="journal article" date="2019" name="Sci. Rep.">
        <title>Orb-weaving spider Araneus ventricosus genome elucidates the spidroin gene catalogue.</title>
        <authorList>
            <person name="Kono N."/>
            <person name="Nakamura H."/>
            <person name="Ohtoshi R."/>
            <person name="Moran D.A.P."/>
            <person name="Shinohara A."/>
            <person name="Yoshida Y."/>
            <person name="Fujiwara M."/>
            <person name="Mori M."/>
            <person name="Tomita M."/>
            <person name="Arakawa K."/>
        </authorList>
    </citation>
    <scope>NUCLEOTIDE SEQUENCE [LARGE SCALE GENOMIC DNA]</scope>
</reference>
<organism evidence="1 2">
    <name type="scientific">Araneus ventricosus</name>
    <name type="common">Orbweaver spider</name>
    <name type="synonym">Epeira ventricosa</name>
    <dbReference type="NCBI Taxonomy" id="182803"/>
    <lineage>
        <taxon>Eukaryota</taxon>
        <taxon>Metazoa</taxon>
        <taxon>Ecdysozoa</taxon>
        <taxon>Arthropoda</taxon>
        <taxon>Chelicerata</taxon>
        <taxon>Arachnida</taxon>
        <taxon>Araneae</taxon>
        <taxon>Araneomorphae</taxon>
        <taxon>Entelegynae</taxon>
        <taxon>Araneoidea</taxon>
        <taxon>Araneidae</taxon>
        <taxon>Araneus</taxon>
    </lineage>
</organism>
<evidence type="ECO:0000313" key="2">
    <source>
        <dbReference type="Proteomes" id="UP000499080"/>
    </source>
</evidence>
<dbReference type="EMBL" id="BGPR01000473">
    <property type="protein sequence ID" value="GBM22056.1"/>
    <property type="molecule type" value="Genomic_DNA"/>
</dbReference>
<gene>
    <name evidence="1" type="ORF">AVEN_137366_1</name>
</gene>